<dbReference type="Proteomes" id="UP000199400">
    <property type="component" value="Unassembled WGS sequence"/>
</dbReference>
<dbReference type="RefSeq" id="WP_096332076.1">
    <property type="nucleotide sequence ID" value="NZ_FOMX01000014.1"/>
</dbReference>
<reference evidence="2" key="1">
    <citation type="submission" date="2016-10" db="EMBL/GenBank/DDBJ databases">
        <authorList>
            <person name="Varghese N."/>
            <person name="Submissions S."/>
        </authorList>
    </citation>
    <scope>NUCLEOTIDE SEQUENCE [LARGE SCALE GENOMIC DNA]</scope>
    <source>
        <strain evidence="2">ATCC 25963</strain>
    </source>
</reference>
<sequence>MFDDAAATYRPAWPDPLSLSRDELAELDMILPGVVVLPVLHGRLECAQMVRRAIEKFSPAAIAVELPAGIGAPLARAIARLPLLSALEIPNEAQHGRPQYLVVEPADPLIEAVRRATELGIPFHLVDREVADYPSARDHLPDVASAETVGAAAWLRAALAAASISPRAAADDPREDFMAGSIAALALRQNLPDAAVLVVCGLHHARGLVARLGPLLAEGASPPAPLRRLTRREGHVLWHLSEQSSAEVLGEPAFIQAAYERSRGSAPPSALSPASAGAVLDLFTRARQAPIQDPFRTPSPPDPFDERPRVTGRTGLLLAICQQARTRYRERTGGDLRPGAILRLLRYAHAYALEEGAIAPDLYQLVIAARGFVDDTYAQEVWEVATAYPWQAVRPELPPLDLSLRDLHDRVRTIHFHPKLMQRRRRLMKIVRPREKERRKGEWAERFTGDSICSYPPEDLALEHYGALLRKRTERVLSDAHTQVAPFSTSLFDGVDVRETVRNWHQGKIYVRIEQLVRGKPGAVVVIFDDEPLVPEDDEAEPKFGWHMTWQGEHEDEGDMALYASDPFAQLVGPGIGRALYGGFLLNRPPGQMFGVWEDPHFGEARTKAEVLLRAALDYSAERLVVYVAAAPPRPALRQLAQRMDKKIVYVPLGQLSPVALKRLRVFHVLSDRNVRAVAHRYIRD</sequence>
<gene>
    <name evidence="1" type="ORF">SAMN02745121_04423</name>
</gene>
<dbReference type="EMBL" id="FOMX01000014">
    <property type="protein sequence ID" value="SFE48357.1"/>
    <property type="molecule type" value="Genomic_DNA"/>
</dbReference>
<name>A0A1I2AX95_9BACT</name>
<dbReference type="OrthoDB" id="9766398at2"/>
<dbReference type="AlphaFoldDB" id="A0A1I2AX95"/>
<proteinExistence type="predicted"/>
<organism evidence="1 2">
    <name type="scientific">Nannocystis exedens</name>
    <dbReference type="NCBI Taxonomy" id="54"/>
    <lineage>
        <taxon>Bacteria</taxon>
        <taxon>Pseudomonadati</taxon>
        <taxon>Myxococcota</taxon>
        <taxon>Polyangia</taxon>
        <taxon>Nannocystales</taxon>
        <taxon>Nannocystaceae</taxon>
        <taxon>Nannocystis</taxon>
    </lineage>
</organism>
<protein>
    <submittedName>
        <fullName evidence="1">Uncharacterized protein</fullName>
    </submittedName>
</protein>
<evidence type="ECO:0000313" key="2">
    <source>
        <dbReference type="Proteomes" id="UP000199400"/>
    </source>
</evidence>
<dbReference type="STRING" id="54.SAMN02745121_04423"/>
<keyword evidence="2" id="KW-1185">Reference proteome</keyword>
<accession>A0A1I2AX95</accession>
<evidence type="ECO:0000313" key="1">
    <source>
        <dbReference type="EMBL" id="SFE48357.1"/>
    </source>
</evidence>